<evidence type="ECO:0000313" key="4">
    <source>
        <dbReference type="Proteomes" id="UP000663825"/>
    </source>
</evidence>
<feature type="compositionally biased region" description="Basic and acidic residues" evidence="1">
    <location>
        <begin position="98"/>
        <end position="115"/>
    </location>
</feature>
<dbReference type="OrthoDB" id="7696101at2759"/>
<organism evidence="3 4">
    <name type="scientific">Rotaria socialis</name>
    <dbReference type="NCBI Taxonomy" id="392032"/>
    <lineage>
        <taxon>Eukaryota</taxon>
        <taxon>Metazoa</taxon>
        <taxon>Spiralia</taxon>
        <taxon>Gnathifera</taxon>
        <taxon>Rotifera</taxon>
        <taxon>Eurotatoria</taxon>
        <taxon>Bdelloidea</taxon>
        <taxon>Philodinida</taxon>
        <taxon>Philodinidae</taxon>
        <taxon>Rotaria</taxon>
    </lineage>
</organism>
<evidence type="ECO:0000256" key="1">
    <source>
        <dbReference type="SAM" id="MobiDB-lite"/>
    </source>
</evidence>
<dbReference type="GO" id="GO:0046983">
    <property type="term" value="F:protein dimerization activity"/>
    <property type="evidence" value="ECO:0007669"/>
    <property type="project" value="InterPro"/>
</dbReference>
<dbReference type="InterPro" id="IPR008906">
    <property type="entry name" value="HATC_C_dom"/>
</dbReference>
<dbReference type="EMBL" id="CAJNXB010000516">
    <property type="protein sequence ID" value="CAF3061813.1"/>
    <property type="molecule type" value="Genomic_DNA"/>
</dbReference>
<dbReference type="InterPro" id="IPR012337">
    <property type="entry name" value="RNaseH-like_sf"/>
</dbReference>
<feature type="domain" description="HAT C-terminal dimerisation" evidence="2">
    <location>
        <begin position="374"/>
        <end position="434"/>
    </location>
</feature>
<reference evidence="3" key="1">
    <citation type="submission" date="2021-02" db="EMBL/GenBank/DDBJ databases">
        <authorList>
            <person name="Nowell W R."/>
        </authorList>
    </citation>
    <scope>NUCLEOTIDE SEQUENCE</scope>
</reference>
<accession>A0A817MTI4</accession>
<dbReference type="Pfam" id="PF05699">
    <property type="entry name" value="Dimer_Tnp_hAT"/>
    <property type="match status" value="1"/>
</dbReference>
<dbReference type="Proteomes" id="UP000663825">
    <property type="component" value="Unassembled WGS sequence"/>
</dbReference>
<name>A0A817MTI4_9BILA</name>
<feature type="region of interest" description="Disordered" evidence="1">
    <location>
        <begin position="304"/>
        <end position="325"/>
    </location>
</feature>
<sequence>MWLFKIPKRQTLTLSSSANTTSSTITITKSNRTSSKTNTIKSNTASSSSNNIKSNSALSASSTSKYNTTAAALPDSFTEDDDDDFTINDDQVSDEVSDDNKSDNMSEGSDIDKSSDNTSITTSSLSDNESNWSSPENNTDNDELNEPLSSTITEEEEFLSRSFAEPSILLIKVNVILKRVRRLVAMIRNTTLENVLEPFNHSTKIFSSRRRPTLSINQSFIHTLRNFLTLADDAPLTIENLLKKQLLLNLNFYFYKHVSDEQCKAMLISSFLDPTTYPFLSCNDKKEAETIICNEAKQHYKKLNSQSLTSSNQSSITKPSNKEQQSSQATILQNFFLTCGIKLQATSTAFKPSTIKEEIAQYVATVNLYQTFSQYWYANKDRLPILSSFVRQYNIMCATSIDCESSFSIAGFIHRKNRSSLAPSTLRYSMILREQVKNEQT</sequence>
<dbReference type="SUPFAM" id="SSF53098">
    <property type="entry name" value="Ribonuclease H-like"/>
    <property type="match status" value="1"/>
</dbReference>
<feature type="compositionally biased region" description="Low complexity" evidence="1">
    <location>
        <begin position="123"/>
        <end position="134"/>
    </location>
</feature>
<proteinExistence type="predicted"/>
<evidence type="ECO:0000313" key="3">
    <source>
        <dbReference type="EMBL" id="CAF3061813.1"/>
    </source>
</evidence>
<feature type="compositionally biased region" description="Low complexity" evidence="1">
    <location>
        <begin position="304"/>
        <end position="317"/>
    </location>
</feature>
<gene>
    <name evidence="3" type="ORF">TIS948_LOCUS4593</name>
</gene>
<dbReference type="AlphaFoldDB" id="A0A817MTI4"/>
<evidence type="ECO:0000259" key="2">
    <source>
        <dbReference type="Pfam" id="PF05699"/>
    </source>
</evidence>
<feature type="region of interest" description="Disordered" evidence="1">
    <location>
        <begin position="15"/>
        <end position="146"/>
    </location>
</feature>
<comment type="caution">
    <text evidence="3">The sequence shown here is derived from an EMBL/GenBank/DDBJ whole genome shotgun (WGS) entry which is preliminary data.</text>
</comment>
<feature type="compositionally biased region" description="Low complexity" evidence="1">
    <location>
        <begin position="15"/>
        <end position="64"/>
    </location>
</feature>
<feature type="compositionally biased region" description="Acidic residues" evidence="1">
    <location>
        <begin position="77"/>
        <end position="97"/>
    </location>
</feature>
<protein>
    <recommendedName>
        <fullName evidence="2">HAT C-terminal dimerisation domain-containing protein</fullName>
    </recommendedName>
</protein>